<evidence type="ECO:0000313" key="1">
    <source>
        <dbReference type="EMBL" id="MFD2277447.1"/>
    </source>
</evidence>
<evidence type="ECO:0000313" key="2">
    <source>
        <dbReference type="Proteomes" id="UP001597297"/>
    </source>
</evidence>
<name>A0ABW5E4V8_9BACT</name>
<dbReference type="NCBIfam" id="NF012211">
    <property type="entry name" value="tand_rpt_95"/>
    <property type="match status" value="3"/>
</dbReference>
<gene>
    <name evidence="1" type="ORF">ACFSQZ_13285</name>
</gene>
<keyword evidence="2" id="KW-1185">Reference proteome</keyword>
<dbReference type="Gene3D" id="2.60.40.3440">
    <property type="match status" value="3"/>
</dbReference>
<dbReference type="InterPro" id="IPR013783">
    <property type="entry name" value="Ig-like_fold"/>
</dbReference>
<proteinExistence type="predicted"/>
<dbReference type="Pfam" id="PF17963">
    <property type="entry name" value="Big_9"/>
    <property type="match status" value="3"/>
</dbReference>
<dbReference type="Gene3D" id="2.60.40.10">
    <property type="entry name" value="Immunoglobulins"/>
    <property type="match status" value="1"/>
</dbReference>
<comment type="caution">
    <text evidence="1">The sequence shown here is derived from an EMBL/GenBank/DDBJ whole genome shotgun (WGS) entry which is preliminary data.</text>
</comment>
<dbReference type="Proteomes" id="UP001597297">
    <property type="component" value="Unassembled WGS sequence"/>
</dbReference>
<protein>
    <submittedName>
        <fullName evidence="1">Ig-like domain-containing protein</fullName>
    </submittedName>
</protein>
<dbReference type="EMBL" id="JBHUJC010000042">
    <property type="protein sequence ID" value="MFD2277447.1"/>
    <property type="molecule type" value="Genomic_DNA"/>
</dbReference>
<dbReference type="RefSeq" id="WP_377093369.1">
    <property type="nucleotide sequence ID" value="NZ_JBHSJM010000001.1"/>
</dbReference>
<organism evidence="1 2">
    <name type="scientific">Rubritalea spongiae</name>
    <dbReference type="NCBI Taxonomy" id="430797"/>
    <lineage>
        <taxon>Bacteria</taxon>
        <taxon>Pseudomonadati</taxon>
        <taxon>Verrucomicrobiota</taxon>
        <taxon>Verrucomicrobiia</taxon>
        <taxon>Verrucomicrobiales</taxon>
        <taxon>Rubritaleaceae</taxon>
        <taxon>Rubritalea</taxon>
    </lineage>
</organism>
<accession>A0ABW5E4V8</accession>
<reference evidence="2" key="1">
    <citation type="journal article" date="2019" name="Int. J. Syst. Evol. Microbiol.">
        <title>The Global Catalogue of Microorganisms (GCM) 10K type strain sequencing project: providing services to taxonomists for standard genome sequencing and annotation.</title>
        <authorList>
            <consortium name="The Broad Institute Genomics Platform"/>
            <consortium name="The Broad Institute Genome Sequencing Center for Infectious Disease"/>
            <person name="Wu L."/>
            <person name="Ma J."/>
        </authorList>
    </citation>
    <scope>NUCLEOTIDE SEQUENCE [LARGE SCALE GENOMIC DNA]</scope>
    <source>
        <strain evidence="2">JCM 16545</strain>
    </source>
</reference>
<sequence length="1520" mass="162395">MRYENTYIPYSFIPRSAWVVRDLFVTFVLCLFTIALALPTLAQDKSNSILLVHAGQLNTDNGGFPNDGDETYFSYWNYTDGGIQYAAEYLKGMLNLTEDYAELEVDFYRATQANSLADVYYDPQFSSVRDMIGDGYKYVIFFDSEQAYAYPEVMYEACTQLSKLVLKSGGTPMLMMYRSDHVDTTTLGEYCYRAANGAGIEVIPASYAYDQEGVQGRHYASGYTTQAMINASAILRTITGVRAETLNYYPTFEHAGITSPADNLSAADISRLTALGADMVDTHKTTEHYSTSYENDGAVVYRKKALSSELFENTIRYYYKGTSTHDFTFSRLNTLISGASYTPAGTKWGKITYNERFWTSSDTSLRTSALNSEANANKGLFLYASGSTPGTLAQDLIDQSQPNLTPLVFDWIKDFNSSSGTASTVAALNGEDCANLWSHYHFRGWKTIPLTIGMGRLNEAIPNFSAADDALHASDPLVYMNASMMVASATARKLPITTTLPIRRGSWTQSQLELAVEMGHDIIKELAYMSETSAFVPDSDLSIDTASLPDCPPSGSYSHQLVASGGTGGYHWEVLPDTTLPTGLSLSVNGLLYGTLTEEGVWNVAFKVTDSVGAFRKVGMKLTSSASAEAADFTVLLSSYDPATITLPGDDSGGLTYAFTHPSNGVLSGTAPDLSYTPNAGITEDSFTYTMTSGGVTSEVKTVLVKMALPDGQGVGAPVAYSSSTVVNERNTVAIPLTGLDSEGDALIARIISQPANGNIVSISDNVVIYEPNWGYYGADSFTFKLNDGLLDSATATISIRVNAVPVAVSYDDETLKDEPVAFSLSATDRDGESLSYLIVTQPEHGQLSGTLPNVVYTPDLGFQGTDSFSYVANDGTTDSEVATVSIKVYTVPDIVSAVAGTGYHLEGSEVTGFRSTGVSKSMDVDGDDAYGSAGYFFYGNGVDKTSNSNGMPSWVTLVDEHETVAVNAAYADFDNPTEPIAEVVADWTVTSFSNERNDTAGAWAELLSFTVDATVPRSFRLGVLAGNEGNTDGRWDPAAFRISSNGAVASVSGLGTDLGMVFFDITLSEGFVGTFTIEGQTRDAAVVRGPALAGVVIDITPERNTAPVVESFELKVPYDTATALSLVGFDVDNDTLSYTIVTPPAHGSLSGSGANLIYTPNAGYQGTDSFSYLANDGVDDSSIATVSIDVVKSLRYSFESPGNISGAGSTLVYTAPDSNTLGTGVSVSALELSDGDNASTHYGRIRNIGGDSVEAAVGDRAEANTIEFTLTIADDVIVDLTHLSFDTSYFTSATGTSVMDWTFETVVGATSGNVTTGGFSHDGEDDYQSPESASGAIALNGLSGLNDTSVTFRWTLNGDKNHNFGIRTMGLDNIVLTGYSEEASSYGLWLAHYGLSGDAASATADSENGGAGDGYSNLLEFALGMDPTQYDAGSREAAYTEEEGGDAYFVYEYDRRTDYQALGLNYAVVVTEDLKAASGETPYDVLVGSAVGGFETVKTRFPIDVDAKFIHLEVEQTSE</sequence>